<accession>A0ACB7XX85</accession>
<evidence type="ECO:0000313" key="2">
    <source>
        <dbReference type="Proteomes" id="UP000828048"/>
    </source>
</evidence>
<proteinExistence type="predicted"/>
<comment type="caution">
    <text evidence="1">The sequence shown here is derived from an EMBL/GenBank/DDBJ whole genome shotgun (WGS) entry which is preliminary data.</text>
</comment>
<protein>
    <submittedName>
        <fullName evidence="1">Uncharacterized protein</fullName>
    </submittedName>
</protein>
<sequence>MANTTFPPTFGQPSTHLQGLKKQPNKSPPLKSTVKSFLPSLTPTGRTLVFIVILFNVFLVLYLTRTHILSPSESPRASPEFLPGESRIVRNISSQTYSGYGSLQTKEVLNISSQAYDGSPDNGVSDISSQTHGSLANKEVMNISSEANKGVENISSGTYGGLANKDGLNISSETFGGLPNKSCDSGRIYVYDLPPILNYDIKNNCTQLEPPDDKCDKLLNDGLGPAAKEYAGMFPESILPAFYWTDLYWGEVLFHNRMLNHRCRTIEPESATAFYIPFYAGLDVRKYLHNHTARERDRNPEMLTKWFQEQKWWKRSNGSDHIIMLGRMTWDFRRLGNTDADWGTRFLNMPAMQNVIRVTVERNVWDNLEVAVPYPTIFHPSSESDIIEWQNFLRSRRRNHLFTFVGGGRSKIKNDFRAVLKNKCLNESAVCRHVDCSGKQLPRREDGGHGGVSRLRFLSPAEGGRVYEEVGFRLHVGRFGPGFFLERNGLLAI</sequence>
<reference evidence="1 2" key="1">
    <citation type="journal article" date="2021" name="Hortic Res">
        <title>High-quality reference genome and annotation aids understanding of berry development for evergreen blueberry (Vaccinium darrowii).</title>
        <authorList>
            <person name="Yu J."/>
            <person name="Hulse-Kemp A.M."/>
            <person name="Babiker E."/>
            <person name="Staton M."/>
        </authorList>
    </citation>
    <scope>NUCLEOTIDE SEQUENCE [LARGE SCALE GENOMIC DNA]</scope>
    <source>
        <strain evidence="2">cv. NJ 8807/NJ 8810</strain>
        <tissue evidence="1">Young leaf</tissue>
    </source>
</reference>
<dbReference type="Proteomes" id="UP000828048">
    <property type="component" value="Chromosome 5"/>
</dbReference>
<organism evidence="1 2">
    <name type="scientific">Vaccinium darrowii</name>
    <dbReference type="NCBI Taxonomy" id="229202"/>
    <lineage>
        <taxon>Eukaryota</taxon>
        <taxon>Viridiplantae</taxon>
        <taxon>Streptophyta</taxon>
        <taxon>Embryophyta</taxon>
        <taxon>Tracheophyta</taxon>
        <taxon>Spermatophyta</taxon>
        <taxon>Magnoliopsida</taxon>
        <taxon>eudicotyledons</taxon>
        <taxon>Gunneridae</taxon>
        <taxon>Pentapetalae</taxon>
        <taxon>asterids</taxon>
        <taxon>Ericales</taxon>
        <taxon>Ericaceae</taxon>
        <taxon>Vaccinioideae</taxon>
        <taxon>Vaccinieae</taxon>
        <taxon>Vaccinium</taxon>
    </lineage>
</organism>
<gene>
    <name evidence="1" type="ORF">Vadar_000290</name>
</gene>
<keyword evidence="2" id="KW-1185">Reference proteome</keyword>
<evidence type="ECO:0000313" key="1">
    <source>
        <dbReference type="EMBL" id="KAH7845280.1"/>
    </source>
</evidence>
<name>A0ACB7XX85_9ERIC</name>
<dbReference type="EMBL" id="CM037155">
    <property type="protein sequence ID" value="KAH7845280.1"/>
    <property type="molecule type" value="Genomic_DNA"/>
</dbReference>